<reference evidence="5" key="1">
    <citation type="submission" date="2018-05" db="EMBL/GenBank/DDBJ databases">
        <title>Ignatzschineria dubaiensis sp. nov., isolated from necrotic foot tissues of dromedaries (Camelus dromedarius) and associated maggots in Dubai, United Arab Emirates.</title>
        <authorList>
            <person name="Tsang C.C."/>
            <person name="Tang J.Y.M."/>
            <person name="Fong J.Y.H."/>
            <person name="Kinne J."/>
            <person name="Lee H.H."/>
            <person name="Joseph M."/>
            <person name="Jose S."/>
            <person name="Schuster R.K."/>
            <person name="Tang Y."/>
            <person name="Sivakumar S."/>
            <person name="Chen J.H.K."/>
            <person name="Teng J.L.L."/>
            <person name="Lau S.K.P."/>
            <person name="Wernery U."/>
            <person name="Woo P.C.Y."/>
        </authorList>
    </citation>
    <scope>NUCLEOTIDE SEQUENCE [LARGE SCALE GENOMIC DNA]</scope>
    <source>
        <strain evidence="5">KCTC 22644</strain>
    </source>
</reference>
<keyword evidence="5" id="KW-1185">Reference proteome</keyword>
<feature type="coiled-coil region" evidence="1">
    <location>
        <begin position="274"/>
        <end position="301"/>
    </location>
</feature>
<dbReference type="NCBIfam" id="NF041760">
    <property type="entry name" value="PtuA"/>
    <property type="match status" value="1"/>
</dbReference>
<dbReference type="InterPro" id="IPR027417">
    <property type="entry name" value="P-loop_NTPase"/>
</dbReference>
<evidence type="ECO:0000313" key="4">
    <source>
        <dbReference type="EMBL" id="PWD80310.1"/>
    </source>
</evidence>
<organism evidence="4 5">
    <name type="scientific">Ignatzschineria ureiclastica</name>
    <dbReference type="NCBI Taxonomy" id="472582"/>
    <lineage>
        <taxon>Bacteria</taxon>
        <taxon>Pseudomonadati</taxon>
        <taxon>Pseudomonadota</taxon>
        <taxon>Gammaproteobacteria</taxon>
        <taxon>Cardiobacteriales</taxon>
        <taxon>Ignatzschineriaceae</taxon>
        <taxon>Ignatzschineria</taxon>
    </lineage>
</organism>
<proteinExistence type="predicted"/>
<dbReference type="AlphaFoldDB" id="A0A2U2ACB7"/>
<protein>
    <recommendedName>
        <fullName evidence="3">Endonuclease GajA/Old nuclease/RecF-like AAA domain-containing protein</fullName>
    </recommendedName>
</protein>
<accession>A0A2U2ACB7</accession>
<dbReference type="PANTHER" id="PTHR43581">
    <property type="entry name" value="ATP/GTP PHOSPHATASE"/>
    <property type="match status" value="1"/>
</dbReference>
<feature type="compositionally biased region" description="Basic and acidic residues" evidence="2">
    <location>
        <begin position="547"/>
        <end position="575"/>
    </location>
</feature>
<dbReference type="RefSeq" id="WP_109190025.1">
    <property type="nucleotide sequence ID" value="NZ_BMYA01000007.1"/>
</dbReference>
<feature type="domain" description="Endonuclease GajA/Old nuclease/RecF-like AAA" evidence="3">
    <location>
        <begin position="56"/>
        <end position="427"/>
    </location>
</feature>
<dbReference type="SUPFAM" id="SSF52540">
    <property type="entry name" value="P-loop containing nucleoside triphosphate hydrolases"/>
    <property type="match status" value="1"/>
</dbReference>
<dbReference type="InterPro" id="IPR041685">
    <property type="entry name" value="AAA_GajA/Old/RecF-like"/>
</dbReference>
<name>A0A2U2ACB7_9GAMM</name>
<dbReference type="Pfam" id="PF13175">
    <property type="entry name" value="AAA_15"/>
    <property type="match status" value="1"/>
</dbReference>
<dbReference type="PANTHER" id="PTHR43581:SF4">
    <property type="entry name" value="ATP_GTP PHOSPHATASE"/>
    <property type="match status" value="1"/>
</dbReference>
<comment type="caution">
    <text evidence="4">The sequence shown here is derived from an EMBL/GenBank/DDBJ whole genome shotgun (WGS) entry which is preliminary data.</text>
</comment>
<dbReference type="InterPro" id="IPR053498">
    <property type="entry name" value="Retron_ATPase"/>
</dbReference>
<evidence type="ECO:0000256" key="2">
    <source>
        <dbReference type="SAM" id="MobiDB-lite"/>
    </source>
</evidence>
<sequence>MLDQRDLLLDQYQLLCQDWRREAKDVADVAAKKAYFRQHPAFIRCREILNKADYTVQSILVENMKRLDHLSIHFNPRLTVLIGENATGKTTVCESLTKAFSWILSAIKQEDFAGADIDLDEIKHGKLAGKITIDLLLDAHNHIPFSLVRSLQEGAHAIPSNFDDLRAYATVIRDILSIDSTSVTLPLFIFYGVNRPNFMRSAREIYLHRASAYDHALEDKVRVSDMIEWFIMLDNLSQQDKSSEVRDLQIFQATLQETIAGFKVKQQQADFLQNSLLSEMITELEEKIAEAQEKIDAIKARPFTTAEKLKALVNETVQILIPNASAILVDRSSGKARVVLDIFGEKHDIQYLSHGQRSVLFMVADLLSRLEILNPHLEDPRQSPGIVIIDEIELHLHPTWQQTIIDSLLKIFPNIQFIITTHSPQVISSVHKDQIRFLKNDFETHEVKVHSPTFQTRGLSSDNILLRILNIADAPDTPEFQKYQQLEKLIENNLGDSEEAQKLYQLLEKHFGAESLEMEKLQSLKRLQAMRQRILARQGQLKSANSAKKEIDKKEIDSMDKENRTKSKEQQGNKE</sequence>
<dbReference type="EMBL" id="QEWQ01000009">
    <property type="protein sequence ID" value="PWD80310.1"/>
    <property type="molecule type" value="Genomic_DNA"/>
</dbReference>
<dbReference type="Proteomes" id="UP000245020">
    <property type="component" value="Unassembled WGS sequence"/>
</dbReference>
<keyword evidence="1" id="KW-0175">Coiled coil</keyword>
<evidence type="ECO:0000313" key="5">
    <source>
        <dbReference type="Proteomes" id="UP000245020"/>
    </source>
</evidence>
<dbReference type="OrthoDB" id="9815944at2"/>
<gene>
    <name evidence="4" type="ORF">DC083_09820</name>
</gene>
<evidence type="ECO:0000259" key="3">
    <source>
        <dbReference type="Pfam" id="PF13175"/>
    </source>
</evidence>
<dbReference type="InterPro" id="IPR051396">
    <property type="entry name" value="Bact_Antivir_Def_Nuclease"/>
</dbReference>
<dbReference type="Gene3D" id="3.40.50.300">
    <property type="entry name" value="P-loop containing nucleotide triphosphate hydrolases"/>
    <property type="match status" value="1"/>
</dbReference>
<feature type="region of interest" description="Disordered" evidence="2">
    <location>
        <begin position="538"/>
        <end position="575"/>
    </location>
</feature>
<evidence type="ECO:0000256" key="1">
    <source>
        <dbReference type="SAM" id="Coils"/>
    </source>
</evidence>